<comment type="function">
    <text evidence="1">Required for nicotinamide riboside transport across the inner membrane.</text>
</comment>
<feature type="transmembrane region" description="Helical" evidence="10">
    <location>
        <begin position="51"/>
        <end position="69"/>
    </location>
</feature>
<sequence>MTTALEIAANVTVAASILLAGRNSVHTWWTGIIGCSLFALVFYEARLYADVVLQGVFVVTSVIGWWQWLRGGHGHALPITNVRLPTLAWILPAAVLASIGYGLLLHTWTDAYAPFLDSAILVLSVVAQLLMMRRKLHSWWFWLMVNSVAVPLYASRGLHLTALLYVVFWINAVVSLRHWPRLMREQSAPAEGGVGAHD</sequence>
<organism evidence="11 12">
    <name type="scientific">Stenotrophomonas aracearum</name>
    <dbReference type="NCBI Taxonomy" id="3003272"/>
    <lineage>
        <taxon>Bacteria</taxon>
        <taxon>Pseudomonadati</taxon>
        <taxon>Pseudomonadota</taxon>
        <taxon>Gammaproteobacteria</taxon>
        <taxon>Lysobacterales</taxon>
        <taxon>Lysobacteraceae</taxon>
        <taxon>Stenotrophomonas</taxon>
    </lineage>
</organism>
<evidence type="ECO:0000256" key="1">
    <source>
        <dbReference type="ARBA" id="ARBA00002672"/>
    </source>
</evidence>
<proteinExistence type="inferred from homology"/>
<reference evidence="11 12" key="1">
    <citation type="submission" date="2022-12" db="EMBL/GenBank/DDBJ databases">
        <title>Two new species, Stenotrophomonas aracearum and Stenotrophomonas oahuensis, isolated from Anthurium (Araceae family) in Hawaii.</title>
        <authorList>
            <person name="Chunag S.C."/>
            <person name="Dobhal S."/>
            <person name="Alvarez A."/>
            <person name="Arif M."/>
        </authorList>
    </citation>
    <scope>NUCLEOTIDE SEQUENCE [LARGE SCALE GENOMIC DNA]</scope>
    <source>
        <strain evidence="11 12">A5588</strain>
    </source>
</reference>
<feature type="transmembrane region" description="Helical" evidence="10">
    <location>
        <begin position="81"/>
        <end position="105"/>
    </location>
</feature>
<evidence type="ECO:0000313" key="11">
    <source>
        <dbReference type="EMBL" id="WNH49030.1"/>
    </source>
</evidence>
<evidence type="ECO:0000256" key="10">
    <source>
        <dbReference type="SAM" id="Phobius"/>
    </source>
</evidence>
<evidence type="ECO:0000256" key="4">
    <source>
        <dbReference type="ARBA" id="ARBA00017522"/>
    </source>
</evidence>
<evidence type="ECO:0000256" key="8">
    <source>
        <dbReference type="ARBA" id="ARBA00022989"/>
    </source>
</evidence>
<keyword evidence="5" id="KW-0813">Transport</keyword>
<dbReference type="EMBL" id="CP115543">
    <property type="protein sequence ID" value="WNH49030.1"/>
    <property type="molecule type" value="Genomic_DNA"/>
</dbReference>
<dbReference type="Proteomes" id="UP001305421">
    <property type="component" value="Chromosome"/>
</dbReference>
<feature type="transmembrane region" description="Helical" evidence="10">
    <location>
        <begin position="27"/>
        <end position="45"/>
    </location>
</feature>
<dbReference type="NCBIfam" id="TIGR01528">
    <property type="entry name" value="NMN_trans_PnuC"/>
    <property type="match status" value="1"/>
</dbReference>
<gene>
    <name evidence="11" type="primary">pnuC</name>
    <name evidence="11" type="ORF">PDM28_01460</name>
</gene>
<evidence type="ECO:0000313" key="12">
    <source>
        <dbReference type="Proteomes" id="UP001305421"/>
    </source>
</evidence>
<evidence type="ECO:0000256" key="3">
    <source>
        <dbReference type="ARBA" id="ARBA00006669"/>
    </source>
</evidence>
<dbReference type="Pfam" id="PF04973">
    <property type="entry name" value="NMN_transporter"/>
    <property type="match status" value="1"/>
</dbReference>
<name>A0ABY9YDS5_9GAMM</name>
<keyword evidence="6" id="KW-1003">Cell membrane</keyword>
<dbReference type="InterPro" id="IPR006419">
    <property type="entry name" value="NMN_transpt_PnuC"/>
</dbReference>
<evidence type="ECO:0000256" key="9">
    <source>
        <dbReference type="ARBA" id="ARBA00023136"/>
    </source>
</evidence>
<accession>A0ABY9YDS5</accession>
<keyword evidence="7 10" id="KW-0812">Transmembrane</keyword>
<keyword evidence="12" id="KW-1185">Reference proteome</keyword>
<keyword evidence="9 10" id="KW-0472">Membrane</keyword>
<comment type="similarity">
    <text evidence="3">Belongs to the nicotinamide ribonucleoside (NR) uptake permease (TC 4.B.1) family.</text>
</comment>
<feature type="transmembrane region" description="Helical" evidence="10">
    <location>
        <begin position="160"/>
        <end position="179"/>
    </location>
</feature>
<evidence type="ECO:0000256" key="7">
    <source>
        <dbReference type="ARBA" id="ARBA00022692"/>
    </source>
</evidence>
<feature type="transmembrane region" description="Helical" evidence="10">
    <location>
        <begin position="111"/>
        <end position="131"/>
    </location>
</feature>
<dbReference type="PANTHER" id="PTHR36122">
    <property type="entry name" value="NICOTINAMIDE RIBOSIDE TRANSPORTER PNUC"/>
    <property type="match status" value="1"/>
</dbReference>
<protein>
    <recommendedName>
        <fullName evidence="4">Nicotinamide riboside transporter PnuC</fullName>
    </recommendedName>
</protein>
<dbReference type="RefSeq" id="WP_311183523.1">
    <property type="nucleotide sequence ID" value="NZ_CP115543.1"/>
</dbReference>
<evidence type="ECO:0000256" key="2">
    <source>
        <dbReference type="ARBA" id="ARBA00004651"/>
    </source>
</evidence>
<evidence type="ECO:0000256" key="6">
    <source>
        <dbReference type="ARBA" id="ARBA00022475"/>
    </source>
</evidence>
<evidence type="ECO:0000256" key="5">
    <source>
        <dbReference type="ARBA" id="ARBA00022448"/>
    </source>
</evidence>
<keyword evidence="8 10" id="KW-1133">Transmembrane helix</keyword>
<dbReference type="PANTHER" id="PTHR36122:SF2">
    <property type="entry name" value="NICOTINAMIDE RIBOSIDE TRANSPORTER PNUC"/>
    <property type="match status" value="1"/>
</dbReference>
<comment type="subcellular location">
    <subcellularLocation>
        <location evidence="2">Cell membrane</location>
        <topology evidence="2">Multi-pass membrane protein</topology>
    </subcellularLocation>
</comment>